<reference evidence="1 2" key="1">
    <citation type="journal article" date="2019" name="Int. J. Syst. Evol. Microbiol.">
        <title>The Global Catalogue of Microorganisms (GCM) 10K type strain sequencing project: providing services to taxonomists for standard genome sequencing and annotation.</title>
        <authorList>
            <consortium name="The Broad Institute Genomics Platform"/>
            <consortium name="The Broad Institute Genome Sequencing Center for Infectious Disease"/>
            <person name="Wu L."/>
            <person name="Ma J."/>
        </authorList>
    </citation>
    <scope>NUCLEOTIDE SEQUENCE [LARGE SCALE GENOMIC DNA]</scope>
    <source>
        <strain evidence="1 2">JCM 5052</strain>
    </source>
</reference>
<dbReference type="RefSeq" id="WP_346161706.1">
    <property type="nucleotide sequence ID" value="NZ_BAAABZ010000098.1"/>
</dbReference>
<keyword evidence="2" id="KW-1185">Reference proteome</keyword>
<name>A0ABN1EU24_9ACTN</name>
<evidence type="ECO:0000313" key="1">
    <source>
        <dbReference type="EMBL" id="GAA0574498.1"/>
    </source>
</evidence>
<dbReference type="Proteomes" id="UP001501576">
    <property type="component" value="Unassembled WGS sequence"/>
</dbReference>
<gene>
    <name evidence="1" type="ORF">GCM10010390_91820</name>
</gene>
<dbReference type="EMBL" id="BAAABZ010000098">
    <property type="protein sequence ID" value="GAA0574498.1"/>
    <property type="molecule type" value="Genomic_DNA"/>
</dbReference>
<comment type="caution">
    <text evidence="1">The sequence shown here is derived from an EMBL/GenBank/DDBJ whole genome shotgun (WGS) entry which is preliminary data.</text>
</comment>
<organism evidence="1 2">
    <name type="scientific">Streptomyces mordarskii</name>
    <dbReference type="NCBI Taxonomy" id="1226758"/>
    <lineage>
        <taxon>Bacteria</taxon>
        <taxon>Bacillati</taxon>
        <taxon>Actinomycetota</taxon>
        <taxon>Actinomycetes</taxon>
        <taxon>Kitasatosporales</taxon>
        <taxon>Streptomycetaceae</taxon>
        <taxon>Streptomyces</taxon>
    </lineage>
</organism>
<protein>
    <submittedName>
        <fullName evidence="1">Uncharacterized protein</fullName>
    </submittedName>
</protein>
<accession>A0ABN1EU24</accession>
<evidence type="ECO:0000313" key="2">
    <source>
        <dbReference type="Proteomes" id="UP001501576"/>
    </source>
</evidence>
<sequence>MRSLTSRDAAEHAHVYLSLLGWPVAAGHSYRPDRGCTCLEETTAQVCPRPGAHPLASHVVVARPDRVDEEFAALPGAGVIAPTLGFDAIVVPRPVAMFALVQLERHSAQVPCVVSRHEAALLVAPRTAAAALGQLSRTVVKLRTGPDGWVALPPSHKTRWDTPPWSSRGEPVELPDARDVREPIALAVKGVAR</sequence>
<proteinExistence type="predicted"/>